<dbReference type="SUPFAM" id="SSF56349">
    <property type="entry name" value="DNA breaking-rejoining enzymes"/>
    <property type="match status" value="1"/>
</dbReference>
<evidence type="ECO:0000259" key="5">
    <source>
        <dbReference type="PROSITE" id="PS51898"/>
    </source>
</evidence>
<dbReference type="PROSITE" id="PS51898">
    <property type="entry name" value="TYR_RECOMBINASE"/>
    <property type="match status" value="1"/>
</dbReference>
<dbReference type="InterPro" id="IPR044068">
    <property type="entry name" value="CB"/>
</dbReference>
<keyword evidence="2 4" id="KW-0238">DNA-binding</keyword>
<dbReference type="PROSITE" id="PS51900">
    <property type="entry name" value="CB"/>
    <property type="match status" value="1"/>
</dbReference>
<gene>
    <name evidence="7" type="ORF">ACFFFP_06190</name>
</gene>
<dbReference type="RefSeq" id="WP_188848031.1">
    <property type="nucleotide sequence ID" value="NZ_BMPJ01000030.1"/>
</dbReference>
<name>A0ABV6Q0X2_9DEIN</name>
<dbReference type="Proteomes" id="UP001589830">
    <property type="component" value="Unassembled WGS sequence"/>
</dbReference>
<keyword evidence="8" id="KW-1185">Reference proteome</keyword>
<dbReference type="EMBL" id="JBHLTW010000026">
    <property type="protein sequence ID" value="MFC0595755.1"/>
    <property type="molecule type" value="Genomic_DNA"/>
</dbReference>
<feature type="domain" description="Core-binding (CB)" evidence="6">
    <location>
        <begin position="69"/>
        <end position="149"/>
    </location>
</feature>
<organism evidence="7 8">
    <name type="scientific">Thermus composti</name>
    <dbReference type="NCBI Taxonomy" id="532059"/>
    <lineage>
        <taxon>Bacteria</taxon>
        <taxon>Thermotogati</taxon>
        <taxon>Deinococcota</taxon>
        <taxon>Deinococci</taxon>
        <taxon>Thermales</taxon>
        <taxon>Thermaceae</taxon>
        <taxon>Thermus</taxon>
    </lineage>
</organism>
<dbReference type="Gene3D" id="1.10.150.130">
    <property type="match status" value="1"/>
</dbReference>
<comment type="similarity">
    <text evidence="1">Belongs to the 'phage' integrase family.</text>
</comment>
<evidence type="ECO:0000256" key="3">
    <source>
        <dbReference type="ARBA" id="ARBA00023172"/>
    </source>
</evidence>
<dbReference type="PANTHER" id="PTHR30349:SF64">
    <property type="entry name" value="PROPHAGE INTEGRASE INTD-RELATED"/>
    <property type="match status" value="1"/>
</dbReference>
<dbReference type="InterPro" id="IPR011010">
    <property type="entry name" value="DNA_brk_join_enz"/>
</dbReference>
<dbReference type="InterPro" id="IPR050090">
    <property type="entry name" value="Tyrosine_recombinase_XerCD"/>
</dbReference>
<dbReference type="PANTHER" id="PTHR30349">
    <property type="entry name" value="PHAGE INTEGRASE-RELATED"/>
    <property type="match status" value="1"/>
</dbReference>
<dbReference type="CDD" id="cd01189">
    <property type="entry name" value="INT_ICEBs1_C_like"/>
    <property type="match status" value="1"/>
</dbReference>
<sequence length="309" mass="35302">MSRRRGKGEGSIFQRKDGRWAGFVTLGYTPDGKQKKAWVYGRTRREVAEKLARLLPKAGSAWVADPGAIRLGDYLHTWVEQRAATKGLRPTTVRNYRVYLKHVEPLAHLPLKRLNPLHLRGLMADLGHLSPSVRRHIYQFLRAAFRDAVRAGLLDQNPMEAVDPPRSGFVRPARAWRPDEVARFLEAAKGHRLYPLFALMLATGLRPGEALALRWEDWEGETLHVRHTLLRDGTLGPTKTPGSNGTLYLDPATQDLLREWRERLEGEKEASQDWLDHGLMFPSIKGTPLEYGNFKRAFYQDFTHISVSW</sequence>
<reference evidence="7 8" key="1">
    <citation type="submission" date="2024-09" db="EMBL/GenBank/DDBJ databases">
        <authorList>
            <person name="Sun Q."/>
            <person name="Mori K."/>
        </authorList>
    </citation>
    <scope>NUCLEOTIDE SEQUENCE [LARGE SCALE GENOMIC DNA]</scope>
    <source>
        <strain evidence="7 8">NCAIM B.02340</strain>
    </source>
</reference>
<dbReference type="InterPro" id="IPR010998">
    <property type="entry name" value="Integrase_recombinase_N"/>
</dbReference>
<dbReference type="InterPro" id="IPR002104">
    <property type="entry name" value="Integrase_catalytic"/>
</dbReference>
<feature type="domain" description="Tyr recombinase" evidence="5">
    <location>
        <begin position="171"/>
        <end position="309"/>
    </location>
</feature>
<evidence type="ECO:0000256" key="2">
    <source>
        <dbReference type="ARBA" id="ARBA00023125"/>
    </source>
</evidence>
<accession>A0ABV6Q0X2</accession>
<dbReference type="InterPro" id="IPR013762">
    <property type="entry name" value="Integrase-like_cat_sf"/>
</dbReference>
<dbReference type="Pfam" id="PF00589">
    <property type="entry name" value="Phage_integrase"/>
    <property type="match status" value="1"/>
</dbReference>
<proteinExistence type="inferred from homology"/>
<comment type="caution">
    <text evidence="7">The sequence shown here is derived from an EMBL/GenBank/DDBJ whole genome shotgun (WGS) entry which is preliminary data.</text>
</comment>
<evidence type="ECO:0000256" key="1">
    <source>
        <dbReference type="ARBA" id="ARBA00008857"/>
    </source>
</evidence>
<protein>
    <submittedName>
        <fullName evidence="7">Tyrosine-type recombinase/integrase</fullName>
    </submittedName>
</protein>
<evidence type="ECO:0000256" key="4">
    <source>
        <dbReference type="PROSITE-ProRule" id="PRU01248"/>
    </source>
</evidence>
<evidence type="ECO:0000259" key="6">
    <source>
        <dbReference type="PROSITE" id="PS51900"/>
    </source>
</evidence>
<evidence type="ECO:0000313" key="8">
    <source>
        <dbReference type="Proteomes" id="UP001589830"/>
    </source>
</evidence>
<evidence type="ECO:0000313" key="7">
    <source>
        <dbReference type="EMBL" id="MFC0595755.1"/>
    </source>
</evidence>
<keyword evidence="3" id="KW-0233">DNA recombination</keyword>
<dbReference type="Gene3D" id="1.10.443.10">
    <property type="entry name" value="Intergrase catalytic core"/>
    <property type="match status" value="1"/>
</dbReference>